<dbReference type="PANTHER" id="PTHR30185">
    <property type="entry name" value="CRYPTIC BETA-GLUCOSIDE BGL OPERON ANTITERMINATOR"/>
    <property type="match status" value="1"/>
</dbReference>
<gene>
    <name evidence="8" type="ORF">JW646_09585</name>
</gene>
<dbReference type="PROSITE" id="PS51094">
    <property type="entry name" value="PTS_EIIA_TYPE_2"/>
    <property type="match status" value="1"/>
</dbReference>
<dbReference type="InterPro" id="IPR050661">
    <property type="entry name" value="BglG_antiterminators"/>
</dbReference>
<reference evidence="8 9" key="1">
    <citation type="journal article" date="2023" name="Int. J. Syst. Evol. Microbiol.">
        <title>Terrisporobacter hibernicus sp. nov., isolated from bovine faeces in Northern Ireland.</title>
        <authorList>
            <person name="Mitchell M."/>
            <person name="Nguyen S.V."/>
            <person name="Connor M."/>
            <person name="Fairley D.J."/>
            <person name="Donoghue O."/>
            <person name="Marshall H."/>
            <person name="Koolman L."/>
            <person name="McMullan G."/>
            <person name="Schaffer K.E."/>
            <person name="McGrath J.W."/>
            <person name="Fanning S."/>
        </authorList>
    </citation>
    <scope>NUCLEOTIDE SEQUENCE [LARGE SCALE GENOMIC DNA]</scope>
    <source>
        <strain evidence="8 9">MCA3</strain>
    </source>
</reference>
<feature type="domain" description="PRD" evidence="7">
    <location>
        <begin position="283"/>
        <end position="390"/>
    </location>
</feature>
<evidence type="ECO:0000259" key="6">
    <source>
        <dbReference type="PROSITE" id="PS51099"/>
    </source>
</evidence>
<proteinExistence type="predicted"/>
<dbReference type="PROSITE" id="PS51099">
    <property type="entry name" value="PTS_EIIB_TYPE_2"/>
    <property type="match status" value="1"/>
</dbReference>
<dbReference type="InterPro" id="IPR013196">
    <property type="entry name" value="HTH_11"/>
</dbReference>
<evidence type="ECO:0000259" key="7">
    <source>
        <dbReference type="PROSITE" id="PS51372"/>
    </source>
</evidence>
<dbReference type="InterPro" id="IPR036388">
    <property type="entry name" value="WH-like_DNA-bd_sf"/>
</dbReference>
<keyword evidence="1" id="KW-0808">Transferase</keyword>
<dbReference type="Gene3D" id="3.40.930.10">
    <property type="entry name" value="Mannitol-specific EII, Chain A"/>
    <property type="match status" value="1"/>
</dbReference>
<dbReference type="Gene3D" id="3.40.50.2300">
    <property type="match status" value="1"/>
</dbReference>
<dbReference type="GO" id="GO:0009401">
    <property type="term" value="P:phosphoenolpyruvate-dependent sugar phosphotransferase system"/>
    <property type="evidence" value="ECO:0007669"/>
    <property type="project" value="InterPro"/>
</dbReference>
<dbReference type="Pfam" id="PF00874">
    <property type="entry name" value="PRD"/>
    <property type="match status" value="1"/>
</dbReference>
<dbReference type="SUPFAM" id="SSF55804">
    <property type="entry name" value="Phoshotransferase/anion transport protein"/>
    <property type="match status" value="1"/>
</dbReference>
<feature type="domain" description="PTS EIIB type-2" evidence="6">
    <location>
        <begin position="394"/>
        <end position="483"/>
    </location>
</feature>
<dbReference type="PANTHER" id="PTHR30185:SF18">
    <property type="entry name" value="TRANSCRIPTIONAL REGULATOR MTLR"/>
    <property type="match status" value="1"/>
</dbReference>
<keyword evidence="4" id="KW-0804">Transcription</keyword>
<dbReference type="InterPro" id="IPR036390">
    <property type="entry name" value="WH_DNA-bd_sf"/>
</dbReference>
<organism evidence="8 9">
    <name type="scientific">Terrisporobacter hibernicus</name>
    <dbReference type="NCBI Taxonomy" id="2813371"/>
    <lineage>
        <taxon>Bacteria</taxon>
        <taxon>Bacillati</taxon>
        <taxon>Bacillota</taxon>
        <taxon>Clostridia</taxon>
        <taxon>Peptostreptococcales</taxon>
        <taxon>Peptostreptococcaceae</taxon>
        <taxon>Terrisporobacter</taxon>
    </lineage>
</organism>
<dbReference type="InterPro" id="IPR002178">
    <property type="entry name" value="PTS_EIIA_type-2_dom"/>
</dbReference>
<evidence type="ECO:0000259" key="5">
    <source>
        <dbReference type="PROSITE" id="PS51094"/>
    </source>
</evidence>
<dbReference type="Pfam" id="PF00359">
    <property type="entry name" value="PTS_EIIA_2"/>
    <property type="match status" value="1"/>
</dbReference>
<evidence type="ECO:0000256" key="4">
    <source>
        <dbReference type="ARBA" id="ARBA00023163"/>
    </source>
</evidence>
<dbReference type="GO" id="GO:0006355">
    <property type="term" value="P:regulation of DNA-templated transcription"/>
    <property type="evidence" value="ECO:0007669"/>
    <property type="project" value="InterPro"/>
</dbReference>
<accession>A0AAX2ZLA9</accession>
<dbReference type="InterPro" id="IPR016152">
    <property type="entry name" value="PTrfase/Anion_transptr"/>
</dbReference>
<evidence type="ECO:0000256" key="3">
    <source>
        <dbReference type="ARBA" id="ARBA00023015"/>
    </source>
</evidence>
<dbReference type="SUPFAM" id="SSF52794">
    <property type="entry name" value="PTS system IIB component-like"/>
    <property type="match status" value="1"/>
</dbReference>
<dbReference type="KEGG" id="tem:JW646_09585"/>
<dbReference type="RefSeq" id="WP_228417321.1">
    <property type="nucleotide sequence ID" value="NZ_CP081135.1"/>
</dbReference>
<dbReference type="InterPro" id="IPR013011">
    <property type="entry name" value="PTS_EIIB_2"/>
</dbReference>
<dbReference type="EMBL" id="CP081135">
    <property type="protein sequence ID" value="UEL49615.1"/>
    <property type="molecule type" value="Genomic_DNA"/>
</dbReference>
<dbReference type="Gene3D" id="1.10.1790.10">
    <property type="entry name" value="PRD domain"/>
    <property type="match status" value="1"/>
</dbReference>
<dbReference type="SUPFAM" id="SSF63520">
    <property type="entry name" value="PTS-regulatory domain, PRD"/>
    <property type="match status" value="1"/>
</dbReference>
<keyword evidence="8" id="KW-0762">Sugar transport</keyword>
<evidence type="ECO:0000256" key="1">
    <source>
        <dbReference type="ARBA" id="ARBA00022679"/>
    </source>
</evidence>
<dbReference type="PROSITE" id="PS51372">
    <property type="entry name" value="PRD_2"/>
    <property type="match status" value="1"/>
</dbReference>
<keyword evidence="9" id="KW-1185">Reference proteome</keyword>
<name>A0AAX2ZLA9_9FIRM</name>
<dbReference type="AlphaFoldDB" id="A0AAX2ZLA9"/>
<dbReference type="Proteomes" id="UP001198983">
    <property type="component" value="Chromosome"/>
</dbReference>
<dbReference type="Pfam" id="PF08279">
    <property type="entry name" value="HTH_11"/>
    <property type="match status" value="1"/>
</dbReference>
<keyword evidence="2" id="KW-0677">Repeat</keyword>
<dbReference type="CDD" id="cd00211">
    <property type="entry name" value="PTS_IIA_fru"/>
    <property type="match status" value="1"/>
</dbReference>
<feature type="domain" description="PTS EIIA type-2" evidence="5">
    <location>
        <begin position="501"/>
        <end position="637"/>
    </location>
</feature>
<evidence type="ECO:0000256" key="2">
    <source>
        <dbReference type="ARBA" id="ARBA00022737"/>
    </source>
</evidence>
<dbReference type="InterPro" id="IPR036634">
    <property type="entry name" value="PRD_sf"/>
</dbReference>
<sequence>MIVLNKRQINIIDFLQNSSEWTTIENIAKVFDVSVRTIRNDLDCIKTLLKDCDAKLERKPKVGVKLIIKKGESIDHILKGYKNKLYSPEERALMIALILMIKGNATIEELSEDIAVSKNTLVNDLKLAEAKLKEFDISISKKSYHGTFIEENNDEKLGDAFLKLYSRLSEGQDKEIYKWLYKYSNINEEYIKTIIEAVEEEKSIQYTEESLEELEIILLFTLSRVLNNQEIKLDTNDDYENSEFKTFKNIIEKVIDKKIHNDKIEYLLKIFKGAKIAKDFNLNKEEKINKITSEVLSELYTMLNIEVDSDAEFIRQMQLHLEIAIYRVENNLVINNPLLEEIKYKMSFIYGITEEILSKKKDIIGVEFPEAEIAYMAMYFGTIFEKYAKGNFSANVLVVCNGGLATSSLLKSRMNLMIPEIKIQSICRLKDVDDYLNKEIDFIVSTVPLQIEDYKVIQVNPLLESGDSQKIKSEIYTIWYEKNCKYLADKVKNENESDLTKIILEKYAQFEQSIEDWREAIEIAAKPLIKDKKIEKAYVNDSIRVIETLGNYMMFIPEIAFVHATPENVIENAVSILNLKNPIDFGSKNKSTVKTIVVLANKEENKNLINLTNILIKDDNIKKFKNAKSYEDLKSII</sequence>
<dbReference type="InterPro" id="IPR036095">
    <property type="entry name" value="PTS_EIIB-like_sf"/>
</dbReference>
<dbReference type="Gene3D" id="1.10.10.10">
    <property type="entry name" value="Winged helix-like DNA-binding domain superfamily/Winged helix DNA-binding domain"/>
    <property type="match status" value="1"/>
</dbReference>
<keyword evidence="3" id="KW-0805">Transcription regulation</keyword>
<keyword evidence="8" id="KW-0813">Transport</keyword>
<dbReference type="CDD" id="cd05568">
    <property type="entry name" value="PTS_IIB_bgl_like"/>
    <property type="match status" value="1"/>
</dbReference>
<dbReference type="InterPro" id="IPR011608">
    <property type="entry name" value="PRD"/>
</dbReference>
<dbReference type="SUPFAM" id="SSF46785">
    <property type="entry name" value="Winged helix' DNA-binding domain"/>
    <property type="match status" value="1"/>
</dbReference>
<evidence type="ECO:0000313" key="8">
    <source>
        <dbReference type="EMBL" id="UEL49615.1"/>
    </source>
</evidence>
<evidence type="ECO:0000313" key="9">
    <source>
        <dbReference type="Proteomes" id="UP001198983"/>
    </source>
</evidence>
<dbReference type="GO" id="GO:0008982">
    <property type="term" value="F:protein-N(PI)-phosphohistidine-sugar phosphotransferase activity"/>
    <property type="evidence" value="ECO:0007669"/>
    <property type="project" value="InterPro"/>
</dbReference>
<protein>
    <submittedName>
        <fullName evidence="8">PTS sugar transporter subunit IIA</fullName>
    </submittedName>
</protein>